<dbReference type="EMBL" id="CAJNJA010065917">
    <property type="protein sequence ID" value="CAE7887357.1"/>
    <property type="molecule type" value="Genomic_DNA"/>
</dbReference>
<evidence type="ECO:0000313" key="1">
    <source>
        <dbReference type="EMBL" id="CAE7887357.1"/>
    </source>
</evidence>
<reference evidence="1" key="1">
    <citation type="submission" date="2021-02" db="EMBL/GenBank/DDBJ databases">
        <authorList>
            <person name="Dougan E. K."/>
            <person name="Rhodes N."/>
            <person name="Thang M."/>
            <person name="Chan C."/>
        </authorList>
    </citation>
    <scope>NUCLEOTIDE SEQUENCE</scope>
</reference>
<comment type="caution">
    <text evidence="1">The sequence shown here is derived from an EMBL/GenBank/DDBJ whole genome shotgun (WGS) entry which is preliminary data.</text>
</comment>
<protein>
    <submittedName>
        <fullName evidence="1">Caln1 protein</fullName>
    </submittedName>
</protein>
<accession>A0A813B2M8</accession>
<proteinExistence type="predicted"/>
<dbReference type="Proteomes" id="UP000601435">
    <property type="component" value="Unassembled WGS sequence"/>
</dbReference>
<name>A0A813B2M8_9DINO</name>
<dbReference type="AlphaFoldDB" id="A0A813B2M8"/>
<sequence>MQVLRSQEAYVCGQCGKEHSAAAPSVRWHSRSHGASLCPECHPCPKPAVLGVSAEWILGTFPELARSATGKANPNFHEICPAVAMGPQGLGFGKTCPRDGGLGCSILDALDESCRGRATHFVSWCWDYTLEDFVSAIQSWIQREATSPSDVCLWVCFFCNNQYRMIESGTQTGSDELKAVFENHLDEAGRMLLMLDSFTTPKYVTRAWCIFESYVCINRNLDMSIILPFRSRESFRETLDAAGGLSQLRKAFEDMDMRYAEASNKVDEDMIKKLILTTSGFDAVNDAVQKCLLKWLTSMFQEDLLSQRR</sequence>
<evidence type="ECO:0000313" key="2">
    <source>
        <dbReference type="Proteomes" id="UP000601435"/>
    </source>
</evidence>
<gene>
    <name evidence="1" type="primary">Caln1</name>
    <name evidence="1" type="ORF">SNEC2469_LOCUS29365</name>
</gene>
<organism evidence="1 2">
    <name type="scientific">Symbiodinium necroappetens</name>
    <dbReference type="NCBI Taxonomy" id="1628268"/>
    <lineage>
        <taxon>Eukaryota</taxon>
        <taxon>Sar</taxon>
        <taxon>Alveolata</taxon>
        <taxon>Dinophyceae</taxon>
        <taxon>Suessiales</taxon>
        <taxon>Symbiodiniaceae</taxon>
        <taxon>Symbiodinium</taxon>
    </lineage>
</organism>
<dbReference type="OrthoDB" id="406239at2759"/>
<keyword evidence="2" id="KW-1185">Reference proteome</keyword>